<dbReference type="EMBL" id="JACIDM010000001">
    <property type="protein sequence ID" value="MBB4082404.1"/>
    <property type="molecule type" value="Genomic_DNA"/>
</dbReference>
<proteinExistence type="predicted"/>
<organism evidence="2 3">
    <name type="scientific">Brevundimonas lenta</name>
    <dbReference type="NCBI Taxonomy" id="424796"/>
    <lineage>
        <taxon>Bacteria</taxon>
        <taxon>Pseudomonadati</taxon>
        <taxon>Pseudomonadota</taxon>
        <taxon>Alphaproteobacteria</taxon>
        <taxon>Caulobacterales</taxon>
        <taxon>Caulobacteraceae</taxon>
        <taxon>Brevundimonas</taxon>
    </lineage>
</organism>
<gene>
    <name evidence="2" type="ORF">GGR12_001243</name>
</gene>
<dbReference type="InterPro" id="IPR029058">
    <property type="entry name" value="AB_hydrolase_fold"/>
</dbReference>
<dbReference type="SUPFAM" id="SSF53474">
    <property type="entry name" value="alpha/beta-Hydrolases"/>
    <property type="match status" value="1"/>
</dbReference>
<reference evidence="2 3" key="1">
    <citation type="submission" date="2020-08" db="EMBL/GenBank/DDBJ databases">
        <title>Genomic Encyclopedia of Type Strains, Phase IV (KMG-IV): sequencing the most valuable type-strain genomes for metagenomic binning, comparative biology and taxonomic classification.</title>
        <authorList>
            <person name="Goeker M."/>
        </authorList>
    </citation>
    <scope>NUCLEOTIDE SEQUENCE [LARGE SCALE GENOMIC DNA]</scope>
    <source>
        <strain evidence="2 3">DSM 23960</strain>
    </source>
</reference>
<protein>
    <recommendedName>
        <fullName evidence="1">Serine aminopeptidase S33 domain-containing protein</fullName>
    </recommendedName>
</protein>
<evidence type="ECO:0000313" key="3">
    <source>
        <dbReference type="Proteomes" id="UP000529946"/>
    </source>
</evidence>
<dbReference type="AlphaFoldDB" id="A0A7W6JC59"/>
<evidence type="ECO:0000259" key="1">
    <source>
        <dbReference type="Pfam" id="PF12146"/>
    </source>
</evidence>
<dbReference type="Proteomes" id="UP000529946">
    <property type="component" value="Unassembled WGS sequence"/>
</dbReference>
<dbReference type="PANTHER" id="PTHR43265:SF1">
    <property type="entry name" value="ESTERASE ESTD"/>
    <property type="match status" value="1"/>
</dbReference>
<keyword evidence="3" id="KW-1185">Reference proteome</keyword>
<feature type="domain" description="Serine aminopeptidase S33" evidence="1">
    <location>
        <begin position="63"/>
        <end position="164"/>
    </location>
</feature>
<dbReference type="InterPro" id="IPR053145">
    <property type="entry name" value="AB_hydrolase_Est10"/>
</dbReference>
<dbReference type="RefSeq" id="WP_183203485.1">
    <property type="nucleotide sequence ID" value="NZ_BAAAER010000011.1"/>
</dbReference>
<dbReference type="PANTHER" id="PTHR43265">
    <property type="entry name" value="ESTERASE ESTD"/>
    <property type="match status" value="1"/>
</dbReference>
<dbReference type="Gene3D" id="3.40.50.1820">
    <property type="entry name" value="alpha/beta hydrolase"/>
    <property type="match status" value="1"/>
</dbReference>
<dbReference type="InterPro" id="IPR022742">
    <property type="entry name" value="Hydrolase_4"/>
</dbReference>
<evidence type="ECO:0000313" key="2">
    <source>
        <dbReference type="EMBL" id="MBB4082404.1"/>
    </source>
</evidence>
<sequence length="309" mass="31722">MLSLILAAALAGPIETPVTVPSEPAGLHGTLLAPEGETRAVAVIIAGSGPTDRNGNAAALGLSSNSYRLLAEGLAAHGVATVRYDKRGVGESAGAAVREEDLRFDTYVNDARAWAGATAARTGQDCVWLIGHSEGAQIAVKAAETRRDGICGLILLSGLGQPASAGLRLQLEAAPMPEALREQALTALAELSAGRPTTSPAGLESLFRPSVQPYLISWLPLDPAAAIRGWRGPVFIGQGSTDIQTSVADAEALAAAQPNAKLVIWDGVNHLLKIAPADRTANAATYADPTLPLAPGVVDDVAGFILQAR</sequence>
<comment type="caution">
    <text evidence="2">The sequence shown here is derived from an EMBL/GenBank/DDBJ whole genome shotgun (WGS) entry which is preliminary data.</text>
</comment>
<accession>A0A7W6JC59</accession>
<dbReference type="Pfam" id="PF12146">
    <property type="entry name" value="Hydrolase_4"/>
    <property type="match status" value="1"/>
</dbReference>
<name>A0A7W6JC59_9CAUL</name>
<dbReference type="GO" id="GO:0052689">
    <property type="term" value="F:carboxylic ester hydrolase activity"/>
    <property type="evidence" value="ECO:0007669"/>
    <property type="project" value="TreeGrafter"/>
</dbReference>